<comment type="caution">
    <text evidence="3">The sequence shown here is derived from an EMBL/GenBank/DDBJ whole genome shotgun (WGS) entry which is preliminary data.</text>
</comment>
<feature type="domain" description="CBS" evidence="2">
    <location>
        <begin position="60"/>
        <end position="119"/>
    </location>
</feature>
<dbReference type="InterPro" id="IPR000644">
    <property type="entry name" value="CBS_dom"/>
</dbReference>
<accession>A0ABY1ZJK3</accession>
<sequence>MAPFPRLPDTQRNQAESICFMMNYRALPTSEVIGNQRIVEPNLSPELTPDDPATAVMRDFRKKRPATISADTPIPEARIMMKTADVPLKLVVNRRGEFVGIISLKDILGKKAMSKAHAMSVGVEEVHVRDIMRPASEFPSIHIRNLHDMRIGDVVETFNRANTDHFLVFEDDSENPGSTCLCGLISASLVARRLHIALDSGARARSFSDIVNAVHGHFE</sequence>
<evidence type="ECO:0000313" key="3">
    <source>
        <dbReference type="EMBL" id="TBW55176.1"/>
    </source>
</evidence>
<dbReference type="InterPro" id="IPR046342">
    <property type="entry name" value="CBS_dom_sf"/>
</dbReference>
<organism evidence="3 4">
    <name type="scientific">Marinobacter halodurans</name>
    <dbReference type="NCBI Taxonomy" id="2528979"/>
    <lineage>
        <taxon>Bacteria</taxon>
        <taxon>Pseudomonadati</taxon>
        <taxon>Pseudomonadota</taxon>
        <taxon>Gammaproteobacteria</taxon>
        <taxon>Pseudomonadales</taxon>
        <taxon>Marinobacteraceae</taxon>
        <taxon>Marinobacter</taxon>
    </lineage>
</organism>
<keyword evidence="4" id="KW-1185">Reference proteome</keyword>
<dbReference type="SUPFAM" id="SSF54631">
    <property type="entry name" value="CBS-domain pair"/>
    <property type="match status" value="1"/>
</dbReference>
<reference evidence="3 4" key="1">
    <citation type="submission" date="2019-02" db="EMBL/GenBank/DDBJ databases">
        <title>Marinobacter halodurans sp. nov., a marine bacterium isolated from sea tidal flat.</title>
        <authorList>
            <person name="Yoo Y."/>
            <person name="Lee D.W."/>
            <person name="Kim B.S."/>
            <person name="Kim J.-J."/>
        </authorList>
    </citation>
    <scope>NUCLEOTIDE SEQUENCE [LARGE SCALE GENOMIC DNA]</scope>
    <source>
        <strain evidence="3 4">YJ-S3-2</strain>
    </source>
</reference>
<proteinExistence type="predicted"/>
<dbReference type="Pfam" id="PF00571">
    <property type="entry name" value="CBS"/>
    <property type="match status" value="1"/>
</dbReference>
<name>A0ABY1ZJK3_9GAMM</name>
<keyword evidence="1" id="KW-0129">CBS domain</keyword>
<dbReference type="Gene3D" id="3.10.580.10">
    <property type="entry name" value="CBS-domain"/>
    <property type="match status" value="1"/>
</dbReference>
<dbReference type="EMBL" id="SJDL01000017">
    <property type="protein sequence ID" value="TBW55176.1"/>
    <property type="molecule type" value="Genomic_DNA"/>
</dbReference>
<evidence type="ECO:0000259" key="2">
    <source>
        <dbReference type="PROSITE" id="PS51371"/>
    </source>
</evidence>
<dbReference type="Proteomes" id="UP000313645">
    <property type="component" value="Unassembled WGS sequence"/>
</dbReference>
<protein>
    <submittedName>
        <fullName evidence="3">CBS domain-containing protein</fullName>
    </submittedName>
</protein>
<dbReference type="PROSITE" id="PS51371">
    <property type="entry name" value="CBS"/>
    <property type="match status" value="1"/>
</dbReference>
<gene>
    <name evidence="3" type="ORF">EZI54_12025</name>
</gene>
<evidence type="ECO:0000256" key="1">
    <source>
        <dbReference type="PROSITE-ProRule" id="PRU00703"/>
    </source>
</evidence>
<evidence type="ECO:0000313" key="4">
    <source>
        <dbReference type="Proteomes" id="UP000313645"/>
    </source>
</evidence>